<name>A0A8K0R2T8_9PLEO</name>
<reference evidence="3" key="1">
    <citation type="journal article" date="2021" name="Nat. Commun.">
        <title>Genetic determinants of endophytism in the Arabidopsis root mycobiome.</title>
        <authorList>
            <person name="Mesny F."/>
            <person name="Miyauchi S."/>
            <person name="Thiergart T."/>
            <person name="Pickel B."/>
            <person name="Atanasova L."/>
            <person name="Karlsson M."/>
            <person name="Huettel B."/>
            <person name="Barry K.W."/>
            <person name="Haridas S."/>
            <person name="Chen C."/>
            <person name="Bauer D."/>
            <person name="Andreopoulos W."/>
            <person name="Pangilinan J."/>
            <person name="LaButti K."/>
            <person name="Riley R."/>
            <person name="Lipzen A."/>
            <person name="Clum A."/>
            <person name="Drula E."/>
            <person name="Henrissat B."/>
            <person name="Kohler A."/>
            <person name="Grigoriev I.V."/>
            <person name="Martin F.M."/>
            <person name="Hacquard S."/>
        </authorList>
    </citation>
    <scope>NUCLEOTIDE SEQUENCE</scope>
    <source>
        <strain evidence="3">MPI-SDFR-AT-0120</strain>
    </source>
</reference>
<protein>
    <submittedName>
        <fullName evidence="3">Beta-lactamase/transpeptidase-like protein</fullName>
    </submittedName>
</protein>
<dbReference type="InterPro" id="IPR050491">
    <property type="entry name" value="AmpC-like"/>
</dbReference>
<evidence type="ECO:0000313" key="4">
    <source>
        <dbReference type="Proteomes" id="UP000813461"/>
    </source>
</evidence>
<comment type="similarity">
    <text evidence="1">Belongs to the peptidase S12 family.</text>
</comment>
<dbReference type="SUPFAM" id="SSF56601">
    <property type="entry name" value="beta-lactamase/transpeptidase-like"/>
    <property type="match status" value="1"/>
</dbReference>
<dbReference type="InterPro" id="IPR012338">
    <property type="entry name" value="Beta-lactam/transpept-like"/>
</dbReference>
<dbReference type="InterPro" id="IPR001466">
    <property type="entry name" value="Beta-lactam-related"/>
</dbReference>
<dbReference type="OrthoDB" id="5946976at2759"/>
<dbReference type="EMBL" id="JAGMVJ010000015">
    <property type="protein sequence ID" value="KAH7081002.1"/>
    <property type="molecule type" value="Genomic_DNA"/>
</dbReference>
<gene>
    <name evidence="3" type="ORF">FB567DRAFT_532259</name>
</gene>
<proteinExistence type="inferred from homology"/>
<accession>A0A8K0R2T8</accession>
<dbReference type="AlphaFoldDB" id="A0A8K0R2T8"/>
<dbReference type="Pfam" id="PF00144">
    <property type="entry name" value="Beta-lactamase"/>
    <property type="match status" value="1"/>
</dbReference>
<evidence type="ECO:0000259" key="2">
    <source>
        <dbReference type="Pfam" id="PF00144"/>
    </source>
</evidence>
<comment type="caution">
    <text evidence="3">The sequence shown here is derived from an EMBL/GenBank/DDBJ whole genome shotgun (WGS) entry which is preliminary data.</text>
</comment>
<dbReference type="PANTHER" id="PTHR46825:SF9">
    <property type="entry name" value="BETA-LACTAMASE-RELATED DOMAIN-CONTAINING PROTEIN"/>
    <property type="match status" value="1"/>
</dbReference>
<dbReference type="PANTHER" id="PTHR46825">
    <property type="entry name" value="D-ALANYL-D-ALANINE-CARBOXYPEPTIDASE/ENDOPEPTIDASE AMPH"/>
    <property type="match status" value="1"/>
</dbReference>
<feature type="domain" description="Beta-lactamase-related" evidence="2">
    <location>
        <begin position="8"/>
        <end position="336"/>
    </location>
</feature>
<organism evidence="3 4">
    <name type="scientific">Paraphoma chrysanthemicola</name>
    <dbReference type="NCBI Taxonomy" id="798071"/>
    <lineage>
        <taxon>Eukaryota</taxon>
        <taxon>Fungi</taxon>
        <taxon>Dikarya</taxon>
        <taxon>Ascomycota</taxon>
        <taxon>Pezizomycotina</taxon>
        <taxon>Dothideomycetes</taxon>
        <taxon>Pleosporomycetidae</taxon>
        <taxon>Pleosporales</taxon>
        <taxon>Pleosporineae</taxon>
        <taxon>Phaeosphaeriaceae</taxon>
        <taxon>Paraphoma</taxon>
    </lineage>
</organism>
<evidence type="ECO:0000313" key="3">
    <source>
        <dbReference type="EMBL" id="KAH7081002.1"/>
    </source>
</evidence>
<evidence type="ECO:0000256" key="1">
    <source>
        <dbReference type="ARBA" id="ARBA00038215"/>
    </source>
</evidence>
<dbReference type="Proteomes" id="UP000813461">
    <property type="component" value="Unassembled WGS sequence"/>
</dbReference>
<keyword evidence="4" id="KW-1185">Reference proteome</keyword>
<dbReference type="Gene3D" id="3.40.710.10">
    <property type="entry name" value="DD-peptidase/beta-lactamase superfamily"/>
    <property type="match status" value="1"/>
</dbReference>
<sequence length="498" mass="56158">MAHKTTEFEQLVLQTMKEWNVPGLSIAVVNGENIDPKAYGHAALPDEECTKNTLFDCASTSKTFTAAAVALLVDDDKYPDVQWTTPVSKLLPDDFVLANAQLTKDVTIEDILSHRSGLSTHDESYLSIRARSPDDAKSMTRNLRHLPLEAPLRTKMIYCNIMYSVASYLVESLSGEKYPDFIRKRLWEPLSMTNTFHDLPGIEAADAMDRKATGYRFKKDTSTYTAIPAVYQPEGQGAGSVYSSAGDYAKWIRALIQHTVPLSASVQQDLITPRIVDPVDDKYAQPLHSDPLYCLGLYKETYRGHTIITHDGAVPGFKAKMCFLPAHDWGFVMFGNMETAYYVAYTLAYHLIDELLGIPVPDRVDWAKFFRDQCAKFEEAEKEIDPDLVKPENVEPLGLPLESVAGQYFDQGYKGIVVEWKEGKLVADCTDRCFPFDLKFEHLTGRRFAIELHDVWEDERRKLKGEVQIEKGRVVGLGVGFEKDIEGGLIWFQRTGLD</sequence>